<dbReference type="Proteomes" id="UP000195139">
    <property type="component" value="Unassembled WGS sequence"/>
</dbReference>
<organism evidence="4">
    <name type="scientific">Candidatus Enterococcus mansonii</name>
    <dbReference type="NCBI Taxonomy" id="1834181"/>
    <lineage>
        <taxon>Bacteria</taxon>
        <taxon>Bacillati</taxon>
        <taxon>Bacillota</taxon>
        <taxon>Bacilli</taxon>
        <taxon>Lactobacillales</taxon>
        <taxon>Enterococcaceae</taxon>
        <taxon>Enterococcus</taxon>
    </lineage>
</organism>
<accession>A0A242CI68</accession>
<evidence type="ECO:0000259" key="2">
    <source>
        <dbReference type="Pfam" id="PF13731"/>
    </source>
</evidence>
<feature type="domain" description="WxL" evidence="2">
    <location>
        <begin position="29"/>
        <end position="282"/>
    </location>
</feature>
<name>A0A242CI68_9ENTE</name>
<keyword evidence="5" id="KW-1185">Reference proteome</keyword>
<dbReference type="AlphaFoldDB" id="A0A242CI68"/>
<sequence length="284" mass="29714">MKKRTLCSIALLAAVGANIALPSAAQATATEFKGHGSINFVEDNTTNPPVDPENPDKPIIVDPTNPEDPDKPIIVNPDGGPLSIDALSNLQFMTQSATLTDQRYFAKQVPITQTEGNVTGVRGNYVQVTDKRLDQRGEWKLQAALSKQFTAAKSTDTLDGATITYTNPIINAGTGFTGTAPQLGTQASSVELTVAKGAVDFMGTKTAEQGKGQWILEFGNTAGYTSNVAASKPTAADSTGTPDATDPNKIDNGSVSLFVPGGAVKSKDKYVADITWTIVNGPIG</sequence>
<reference evidence="4" key="1">
    <citation type="submission" date="2017-05" db="EMBL/GenBank/DDBJ databases">
        <title>The Genome Sequence of Enterococcus sp. 4G2_DIV0659.</title>
        <authorList>
            <consortium name="The Broad Institute Genomics Platform"/>
            <consortium name="The Broad Institute Genomic Center for Infectious Diseases"/>
            <person name="Earl A."/>
            <person name="Manson A."/>
            <person name="Schwartman J."/>
            <person name="Gilmore M."/>
            <person name="Abouelleil A."/>
            <person name="Cao P."/>
            <person name="Chapman S."/>
            <person name="Cusick C."/>
            <person name="Shea T."/>
            <person name="Young S."/>
            <person name="Neafsey D."/>
            <person name="Nusbaum C."/>
            <person name="Birren B."/>
        </authorList>
    </citation>
    <scope>NUCLEOTIDE SEQUENCE [LARGE SCALE GENOMIC DNA]</scope>
    <source>
        <strain evidence="4">4G2_DIV0659</strain>
    </source>
</reference>
<dbReference type="Pfam" id="PF13731">
    <property type="entry name" value="WxL"/>
    <property type="match status" value="1"/>
</dbReference>
<protein>
    <recommendedName>
        <fullName evidence="2">WxL domain-containing protein</fullName>
    </recommendedName>
</protein>
<evidence type="ECO:0000313" key="3">
    <source>
        <dbReference type="EMBL" id="MEI5995023.1"/>
    </source>
</evidence>
<reference evidence="3 5" key="2">
    <citation type="submission" date="2018-07" db="EMBL/GenBank/DDBJ databases">
        <title>The Genome Sequence of Enterococcus sp. DIV0659b.</title>
        <authorList>
            <consortium name="The Broad Institute Genomics Platform"/>
            <consortium name="The Broad Institute Genomic Center for Infectious Diseases"/>
            <person name="Earl A."/>
            <person name="Manson A."/>
            <person name="Schwartman J."/>
            <person name="Gilmore M."/>
            <person name="Abouelleil A."/>
            <person name="Cao P."/>
            <person name="Chapman S."/>
            <person name="Cusick C."/>
            <person name="Shea T."/>
            <person name="Young S."/>
            <person name="Neafsey D."/>
            <person name="Nusbaum C."/>
            <person name="Birren B."/>
        </authorList>
    </citation>
    <scope>NUCLEOTIDE SEQUENCE [LARGE SCALE GENOMIC DNA]</scope>
    <source>
        <strain evidence="3 5">4G2_DIV0659</strain>
    </source>
</reference>
<proteinExistence type="predicted"/>
<dbReference type="EMBL" id="NGLE01000001">
    <property type="protein sequence ID" value="OTO09828.1"/>
    <property type="molecule type" value="Genomic_DNA"/>
</dbReference>
<evidence type="ECO:0000313" key="4">
    <source>
        <dbReference type="EMBL" id="OTO09828.1"/>
    </source>
</evidence>
<feature type="chain" id="PRO_5011234622" description="WxL domain-containing protein" evidence="1">
    <location>
        <begin position="28"/>
        <end position="284"/>
    </location>
</feature>
<feature type="signal peptide" evidence="1">
    <location>
        <begin position="1"/>
        <end position="27"/>
    </location>
</feature>
<dbReference type="OrthoDB" id="2182753at2"/>
<comment type="caution">
    <text evidence="4">The sequence shown here is derived from an EMBL/GenBank/DDBJ whole genome shotgun (WGS) entry which is preliminary data.</text>
</comment>
<dbReference type="InterPro" id="IPR027994">
    <property type="entry name" value="WxL_dom"/>
</dbReference>
<evidence type="ECO:0000313" key="5">
    <source>
        <dbReference type="Proteomes" id="UP000195139"/>
    </source>
</evidence>
<dbReference type="STRING" id="1834181.A5880_000511"/>
<evidence type="ECO:0000256" key="1">
    <source>
        <dbReference type="SAM" id="SignalP"/>
    </source>
</evidence>
<gene>
    <name evidence="4" type="ORF">A5880_000511</name>
    <name evidence="3" type="ORF">A5880_002613</name>
</gene>
<keyword evidence="1" id="KW-0732">Signal</keyword>
<dbReference type="EMBL" id="NGLE02000001">
    <property type="protein sequence ID" value="MEI5995023.1"/>
    <property type="molecule type" value="Genomic_DNA"/>
</dbReference>
<dbReference type="RefSeq" id="WP_086329449.1">
    <property type="nucleotide sequence ID" value="NZ_NGLE02000001.1"/>
</dbReference>